<sequence length="84" mass="9579">MGIESFRVVFVYVYGYLVVNKERITHFSWFPQVPSALNFFDIRHTVFFTGEAEIEGISGSLLIVSQAEPLCLCVLSEDTQETKQ</sequence>
<accession>A0A846MRF1</accession>
<comment type="caution">
    <text evidence="1">The sequence shown here is derived from an EMBL/GenBank/DDBJ whole genome shotgun (WGS) entry which is preliminary data.</text>
</comment>
<evidence type="ECO:0000313" key="2">
    <source>
        <dbReference type="Proteomes" id="UP000537126"/>
    </source>
</evidence>
<organism evidence="1 2">
    <name type="scientific">Thermonema lapsum</name>
    <dbReference type="NCBI Taxonomy" id="28195"/>
    <lineage>
        <taxon>Bacteria</taxon>
        <taxon>Pseudomonadati</taxon>
        <taxon>Bacteroidota</taxon>
        <taxon>Cytophagia</taxon>
        <taxon>Cytophagales</taxon>
        <taxon>Thermonemataceae</taxon>
        <taxon>Thermonema</taxon>
    </lineage>
</organism>
<protein>
    <submittedName>
        <fullName evidence="1">Uncharacterized protein</fullName>
    </submittedName>
</protein>
<dbReference type="EMBL" id="JAASRN010000002">
    <property type="protein sequence ID" value="NIK74039.1"/>
    <property type="molecule type" value="Genomic_DNA"/>
</dbReference>
<evidence type="ECO:0000313" key="1">
    <source>
        <dbReference type="EMBL" id="NIK74039.1"/>
    </source>
</evidence>
<reference evidence="1 2" key="1">
    <citation type="submission" date="2020-03" db="EMBL/GenBank/DDBJ databases">
        <title>Genomic Encyclopedia of Type Strains, Phase IV (KMG-IV): sequencing the most valuable type-strain genomes for metagenomic binning, comparative biology and taxonomic classification.</title>
        <authorList>
            <person name="Goeker M."/>
        </authorList>
    </citation>
    <scope>NUCLEOTIDE SEQUENCE [LARGE SCALE GENOMIC DNA]</scope>
    <source>
        <strain evidence="1 2">DSM 5718</strain>
    </source>
</reference>
<dbReference type="AlphaFoldDB" id="A0A846MRF1"/>
<dbReference type="Proteomes" id="UP000537126">
    <property type="component" value="Unassembled WGS sequence"/>
</dbReference>
<gene>
    <name evidence="1" type="ORF">FHS56_001552</name>
</gene>
<proteinExistence type="predicted"/>
<name>A0A846MRF1_9BACT</name>
<keyword evidence="2" id="KW-1185">Reference proteome</keyword>